<dbReference type="PANTHER" id="PTHR10000">
    <property type="entry name" value="PHOSPHOSERINE PHOSPHATASE"/>
    <property type="match status" value="1"/>
</dbReference>
<dbReference type="PANTHER" id="PTHR10000:SF8">
    <property type="entry name" value="HAD SUPERFAMILY HYDROLASE-LIKE, TYPE 3"/>
    <property type="match status" value="1"/>
</dbReference>
<proteinExistence type="predicted"/>
<dbReference type="EC" id="3.1.3.-" evidence="1"/>
<keyword evidence="2" id="KW-1185">Reference proteome</keyword>
<comment type="caution">
    <text evidence="1">The sequence shown here is derived from an EMBL/GenBank/DDBJ whole genome shotgun (WGS) entry which is preliminary data.</text>
</comment>
<dbReference type="Pfam" id="PF08282">
    <property type="entry name" value="Hydrolase_3"/>
    <property type="match status" value="1"/>
</dbReference>
<evidence type="ECO:0000313" key="2">
    <source>
        <dbReference type="Proteomes" id="UP001596310"/>
    </source>
</evidence>
<organism evidence="1 2">
    <name type="scientific">Lapidilactobacillus achengensis</name>
    <dbReference type="NCBI Taxonomy" id="2486000"/>
    <lineage>
        <taxon>Bacteria</taxon>
        <taxon>Bacillati</taxon>
        <taxon>Bacillota</taxon>
        <taxon>Bacilli</taxon>
        <taxon>Lactobacillales</taxon>
        <taxon>Lactobacillaceae</taxon>
        <taxon>Lapidilactobacillus</taxon>
    </lineage>
</organism>
<protein>
    <submittedName>
        <fullName evidence="1">HAD family hydrolase</fullName>
        <ecNumber evidence="1">3.1.3.-</ecNumber>
    </submittedName>
</protein>
<dbReference type="InterPro" id="IPR036412">
    <property type="entry name" value="HAD-like_sf"/>
</dbReference>
<accession>A0ABW1UNE2</accession>
<reference evidence="2" key="1">
    <citation type="journal article" date="2019" name="Int. J. Syst. Evol. Microbiol.">
        <title>The Global Catalogue of Microorganisms (GCM) 10K type strain sequencing project: providing services to taxonomists for standard genome sequencing and annotation.</title>
        <authorList>
            <consortium name="The Broad Institute Genomics Platform"/>
            <consortium name="The Broad Institute Genome Sequencing Center for Infectious Disease"/>
            <person name="Wu L."/>
            <person name="Ma J."/>
        </authorList>
    </citation>
    <scope>NUCLEOTIDE SEQUENCE [LARGE SCALE GENOMIC DNA]</scope>
    <source>
        <strain evidence="2">CCM 8897</strain>
    </source>
</reference>
<dbReference type="InterPro" id="IPR023214">
    <property type="entry name" value="HAD_sf"/>
</dbReference>
<dbReference type="RefSeq" id="WP_125598671.1">
    <property type="nucleotide sequence ID" value="NZ_JBHSSM010000018.1"/>
</dbReference>
<gene>
    <name evidence="1" type="ORF">ACFQHW_07870</name>
</gene>
<dbReference type="Gene3D" id="3.30.1240.10">
    <property type="match status" value="1"/>
</dbReference>
<dbReference type="SUPFAM" id="SSF56784">
    <property type="entry name" value="HAD-like"/>
    <property type="match status" value="1"/>
</dbReference>
<name>A0ABW1UNE2_9LACO</name>
<dbReference type="InterPro" id="IPR006379">
    <property type="entry name" value="HAD-SF_hydro_IIB"/>
</dbReference>
<evidence type="ECO:0000313" key="1">
    <source>
        <dbReference type="EMBL" id="MFC6315477.1"/>
    </source>
</evidence>
<dbReference type="Proteomes" id="UP001596310">
    <property type="component" value="Unassembled WGS sequence"/>
</dbReference>
<keyword evidence="1" id="KW-0378">Hydrolase</keyword>
<dbReference type="NCBIfam" id="TIGR01484">
    <property type="entry name" value="HAD-SF-IIB"/>
    <property type="match status" value="1"/>
</dbReference>
<dbReference type="GO" id="GO:0016787">
    <property type="term" value="F:hydrolase activity"/>
    <property type="evidence" value="ECO:0007669"/>
    <property type="project" value="UniProtKB-KW"/>
</dbReference>
<dbReference type="Gene3D" id="3.40.50.1000">
    <property type="entry name" value="HAD superfamily/HAD-like"/>
    <property type="match status" value="1"/>
</dbReference>
<sequence>MKLLASDFDNTLYFNETPAFHPEDLAAIHRFQAAGNLFGICTGRNLTAITDATAGLIDFDFFILNNGSVILDRTQKVCYQEDIPTELAIKVMRHFDHLASFAMVDQGIYQYHFDHAWPGSGVRLIEDLHEIRESGVHNFSFHLDSVEETRRITNEINQLGLPITAFQNVIDIDVVAQGNSKGRALKLVQQQYQIADSDLACIGDSYNDLPMLTASDQSFTFNDSPASVRQAATYTVASLAQAVAELLRQQNDQAVGQ</sequence>
<dbReference type="EMBL" id="JBHSSM010000018">
    <property type="protein sequence ID" value="MFC6315477.1"/>
    <property type="molecule type" value="Genomic_DNA"/>
</dbReference>